<dbReference type="EMBL" id="JARPUR010000003">
    <property type="protein sequence ID" value="KAK4878999.1"/>
    <property type="molecule type" value="Genomic_DNA"/>
</dbReference>
<accession>A0AAN7SGP0</accession>
<comment type="caution">
    <text evidence="7">The sequence shown here is derived from an EMBL/GenBank/DDBJ whole genome shotgun (WGS) entry which is preliminary data.</text>
</comment>
<dbReference type="AlphaFoldDB" id="A0AAN7SGP0"/>
<evidence type="ECO:0000256" key="6">
    <source>
        <dbReference type="SAM" id="Phobius"/>
    </source>
</evidence>
<dbReference type="PANTHER" id="PTHR33966:SF1">
    <property type="entry name" value="PROTEIN ODR-4 HOMOLOG"/>
    <property type="match status" value="1"/>
</dbReference>
<keyword evidence="5 6" id="KW-0472">Membrane</keyword>
<proteinExistence type="inferred from homology"/>
<keyword evidence="8" id="KW-1185">Reference proteome</keyword>
<evidence type="ECO:0000256" key="4">
    <source>
        <dbReference type="ARBA" id="ARBA00022989"/>
    </source>
</evidence>
<comment type="similarity">
    <text evidence="2">Belongs to the ODR-4 family.</text>
</comment>
<gene>
    <name evidence="7" type="ORF">RN001_007145</name>
</gene>
<organism evidence="7 8">
    <name type="scientific">Aquatica leii</name>
    <dbReference type="NCBI Taxonomy" id="1421715"/>
    <lineage>
        <taxon>Eukaryota</taxon>
        <taxon>Metazoa</taxon>
        <taxon>Ecdysozoa</taxon>
        <taxon>Arthropoda</taxon>
        <taxon>Hexapoda</taxon>
        <taxon>Insecta</taxon>
        <taxon>Pterygota</taxon>
        <taxon>Neoptera</taxon>
        <taxon>Endopterygota</taxon>
        <taxon>Coleoptera</taxon>
        <taxon>Polyphaga</taxon>
        <taxon>Elateriformia</taxon>
        <taxon>Elateroidea</taxon>
        <taxon>Lampyridae</taxon>
        <taxon>Luciolinae</taxon>
        <taxon>Aquatica</taxon>
    </lineage>
</organism>
<evidence type="ECO:0000313" key="8">
    <source>
        <dbReference type="Proteomes" id="UP001353858"/>
    </source>
</evidence>
<evidence type="ECO:0000256" key="3">
    <source>
        <dbReference type="ARBA" id="ARBA00022692"/>
    </source>
</evidence>
<evidence type="ECO:0000256" key="2">
    <source>
        <dbReference type="ARBA" id="ARBA00010131"/>
    </source>
</evidence>
<dbReference type="GO" id="GO:0008104">
    <property type="term" value="P:intracellular protein localization"/>
    <property type="evidence" value="ECO:0007669"/>
    <property type="project" value="TreeGrafter"/>
</dbReference>
<name>A0AAN7SGP0_9COLE</name>
<feature type="transmembrane region" description="Helical" evidence="6">
    <location>
        <begin position="421"/>
        <end position="442"/>
    </location>
</feature>
<protein>
    <submittedName>
        <fullName evidence="7">Uncharacterized protein</fullName>
    </submittedName>
</protein>
<evidence type="ECO:0000313" key="7">
    <source>
        <dbReference type="EMBL" id="KAK4878999.1"/>
    </source>
</evidence>
<dbReference type="Proteomes" id="UP001353858">
    <property type="component" value="Unassembled WGS sequence"/>
</dbReference>
<sequence length="445" mass="49896">MVRSAIADDSFLNYLESFSKLDYPTVGLILGQPTPIKDYIVHFARTPPFTGDGSNKSLQRIADISESWVADHARHATRMLPGGMYVLGIFFVCNEDLFTVYVSKLKSVVNQINKKLASNEFLHGIPLDVTDKLILIYSPSSKSYICKSYNPGNDVISSANIKFEPNFSVKWLQLECKYELDQVFPIVAFKANWPLKKHMNDILKYINNTLKGGVFFFDGEVKDETDSLESIGKKRKVPRTKLGHHDNNEVKLLQVTIVLPGESISSEINTPTIDCGVQIRLGGHVATKLWLHPKATVKDASLAIIQDIGRSLAARLDMHWDSLIEEEQDSPEDINTVHETPRRVLVNLPSSKVTLSDYLFPGEGPQEAQISLKELLDIDISEENGIFDIEGQADLTDLYREGIEAESDDLLQKLPNTTNKYIYFSGLGIAFIVLIISLLLHIMQN</sequence>
<dbReference type="GO" id="GO:0016020">
    <property type="term" value="C:membrane"/>
    <property type="evidence" value="ECO:0007669"/>
    <property type="project" value="UniProtKB-SubCell"/>
</dbReference>
<dbReference type="Pfam" id="PF14778">
    <property type="entry name" value="ODR4-like"/>
    <property type="match status" value="1"/>
</dbReference>
<evidence type="ECO:0000256" key="1">
    <source>
        <dbReference type="ARBA" id="ARBA00004370"/>
    </source>
</evidence>
<evidence type="ECO:0000256" key="5">
    <source>
        <dbReference type="ARBA" id="ARBA00023136"/>
    </source>
</evidence>
<comment type="subcellular location">
    <subcellularLocation>
        <location evidence="1">Membrane</location>
    </subcellularLocation>
</comment>
<dbReference type="InterPro" id="IPR029454">
    <property type="entry name" value="ODR-4-like"/>
</dbReference>
<keyword evidence="3 6" id="KW-0812">Transmembrane</keyword>
<keyword evidence="4 6" id="KW-1133">Transmembrane helix</keyword>
<dbReference type="GO" id="GO:0012505">
    <property type="term" value="C:endomembrane system"/>
    <property type="evidence" value="ECO:0007669"/>
    <property type="project" value="TreeGrafter"/>
</dbReference>
<dbReference type="PANTHER" id="PTHR33966">
    <property type="entry name" value="PROTEIN ODR-4 HOMOLOG"/>
    <property type="match status" value="1"/>
</dbReference>
<reference evidence="8" key="1">
    <citation type="submission" date="2023-01" db="EMBL/GenBank/DDBJ databases">
        <title>Key to firefly adult light organ development and bioluminescence: homeobox transcription factors regulate luciferase expression and transportation to peroxisome.</title>
        <authorList>
            <person name="Fu X."/>
        </authorList>
    </citation>
    <scope>NUCLEOTIDE SEQUENCE [LARGE SCALE GENOMIC DNA]</scope>
</reference>